<name>A0ABX6C477_9CHLR</name>
<dbReference type="InterPro" id="IPR017587">
    <property type="entry name" value="YqeC"/>
</dbReference>
<dbReference type="Pfam" id="PF19842">
    <property type="entry name" value="YqeC"/>
    <property type="match status" value="1"/>
</dbReference>
<sequence length="273" mass="27523">MTASRPRLTGHRRIEGMLLDAFGFAPGDMVAAVGGGGKTSLLFRLALEARERGIPAAVTTTVKFTQPAGLPMPPVVTAESGELAARAASALAEHDAVTLISGRGERGRMLGFAPDAVDLLAGPGRLVLVEADGSAHRPFKAPAAHEPVIPAGATAVVVCVGAAVLGQPLDARWVHRPELAGPLAGLHPGAPVDAEAAARVLLHPAGGRKGVPAGARLCALVNTPGAPSAAAFALAERLQAGGYVRVVVATAHAGIVHEVRQGGVVSAPSADYR</sequence>
<organism evidence="1 2">
    <name type="scientific">Tepidiforma bonchosmolovskayae</name>
    <dbReference type="NCBI Taxonomy" id="2601677"/>
    <lineage>
        <taxon>Bacteria</taxon>
        <taxon>Bacillati</taxon>
        <taxon>Chloroflexota</taxon>
        <taxon>Tepidiformia</taxon>
        <taxon>Tepidiformales</taxon>
        <taxon>Tepidiformaceae</taxon>
        <taxon>Tepidiforma</taxon>
    </lineage>
</organism>
<dbReference type="NCBIfam" id="TIGR03172">
    <property type="entry name" value="selenium cofactor biosynthesis protein YqeC"/>
    <property type="match status" value="1"/>
</dbReference>
<dbReference type="Proteomes" id="UP000326331">
    <property type="component" value="Chromosome"/>
</dbReference>
<evidence type="ECO:0000313" key="2">
    <source>
        <dbReference type="Proteomes" id="UP000326331"/>
    </source>
</evidence>
<accession>A0ABX6C477</accession>
<evidence type="ECO:0000313" key="1">
    <source>
        <dbReference type="EMBL" id="QFG03840.1"/>
    </source>
</evidence>
<proteinExistence type="predicted"/>
<reference evidence="1 2" key="2">
    <citation type="submission" date="2019-10" db="EMBL/GenBank/DDBJ databases">
        <title>Thermopilla bonchosmolovskayae gen. nov., sp. nov., a moderately thermophilic Chloroflexi bacterium from a Chukotka hot spring (Arctic, Russia), representing a novel classis Thermopillaia, which include previously uncultivated lineage OLB14.</title>
        <authorList>
            <person name="Kochetkova T.V."/>
            <person name="Zayulina K.S."/>
            <person name="Zhigarkov V.S."/>
            <person name="Minaev N.V."/>
            <person name="Novikov A."/>
            <person name="Toshchakov S.V."/>
            <person name="Elcheninov A.G."/>
            <person name="Kublanov I.V."/>
        </authorList>
    </citation>
    <scope>NUCLEOTIDE SEQUENCE [LARGE SCALE GENOMIC DNA]</scope>
    <source>
        <strain evidence="1 2">3753O</strain>
    </source>
</reference>
<keyword evidence="2" id="KW-1185">Reference proteome</keyword>
<reference evidence="1 2" key="1">
    <citation type="submission" date="2019-08" db="EMBL/GenBank/DDBJ databases">
        <authorList>
            <person name="Toschakov S.V."/>
        </authorList>
    </citation>
    <scope>NUCLEOTIDE SEQUENCE [LARGE SCALE GENOMIC DNA]</scope>
    <source>
        <strain evidence="1 2">3753O</strain>
    </source>
</reference>
<protein>
    <submittedName>
        <fullName evidence="1">Selenium-dependent hydroxylase accessory protein YqeC</fullName>
    </submittedName>
</protein>
<dbReference type="EMBL" id="CP042829">
    <property type="protein sequence ID" value="QFG03840.1"/>
    <property type="molecule type" value="Genomic_DNA"/>
</dbReference>
<gene>
    <name evidence="1" type="primary">yqeC</name>
    <name evidence="1" type="ORF">Tbon_11225</name>
</gene>